<dbReference type="VEuPathDB" id="VectorBase:LOC119181551"/>
<keyword evidence="9" id="KW-0804">Transcription</keyword>
<dbReference type="SMART" id="SM00692">
    <property type="entry name" value="DM3"/>
    <property type="match status" value="2"/>
</dbReference>
<protein>
    <recommendedName>
        <fullName evidence="13">THAP-type domain-containing protein</fullName>
    </recommendedName>
</protein>
<dbReference type="AlphaFoldDB" id="A0A9J6EXT3"/>
<dbReference type="SMART" id="SM00980">
    <property type="entry name" value="THAP"/>
    <property type="match status" value="2"/>
</dbReference>
<dbReference type="Proteomes" id="UP000821866">
    <property type="component" value="Chromosome 1"/>
</dbReference>
<evidence type="ECO:0000256" key="6">
    <source>
        <dbReference type="ARBA" id="ARBA00023015"/>
    </source>
</evidence>
<dbReference type="GO" id="GO:0043565">
    <property type="term" value="F:sequence-specific DNA binding"/>
    <property type="evidence" value="ECO:0007669"/>
    <property type="project" value="InterPro"/>
</dbReference>
<evidence type="ECO:0000256" key="9">
    <source>
        <dbReference type="ARBA" id="ARBA00023163"/>
    </source>
</evidence>
<name>A0A9J6EXT3_RHIMP</name>
<reference evidence="14" key="1">
    <citation type="journal article" date="2020" name="Cell">
        <title>Large-Scale Comparative Analyses of Tick Genomes Elucidate Their Genetic Diversity and Vector Capacities.</title>
        <authorList>
            <consortium name="Tick Genome and Microbiome Consortium (TIGMIC)"/>
            <person name="Jia N."/>
            <person name="Wang J."/>
            <person name="Shi W."/>
            <person name="Du L."/>
            <person name="Sun Y."/>
            <person name="Zhan W."/>
            <person name="Jiang J.F."/>
            <person name="Wang Q."/>
            <person name="Zhang B."/>
            <person name="Ji P."/>
            <person name="Bell-Sakyi L."/>
            <person name="Cui X.M."/>
            <person name="Yuan T.T."/>
            <person name="Jiang B.G."/>
            <person name="Yang W.F."/>
            <person name="Lam T.T."/>
            <person name="Chang Q.C."/>
            <person name="Ding S.J."/>
            <person name="Wang X.J."/>
            <person name="Zhu J.G."/>
            <person name="Ruan X.D."/>
            <person name="Zhao L."/>
            <person name="Wei J.T."/>
            <person name="Ye R.Z."/>
            <person name="Que T.C."/>
            <person name="Du C.H."/>
            <person name="Zhou Y.H."/>
            <person name="Cheng J.X."/>
            <person name="Dai P.F."/>
            <person name="Guo W.B."/>
            <person name="Han X.H."/>
            <person name="Huang E.J."/>
            <person name="Li L.F."/>
            <person name="Wei W."/>
            <person name="Gao Y.C."/>
            <person name="Liu J.Z."/>
            <person name="Shao H.Z."/>
            <person name="Wang X."/>
            <person name="Wang C.C."/>
            <person name="Yang T.C."/>
            <person name="Huo Q.B."/>
            <person name="Li W."/>
            <person name="Chen H.Y."/>
            <person name="Chen S.E."/>
            <person name="Zhou L.G."/>
            <person name="Ni X.B."/>
            <person name="Tian J.H."/>
            <person name="Sheng Y."/>
            <person name="Liu T."/>
            <person name="Pan Y.S."/>
            <person name="Xia L.Y."/>
            <person name="Li J."/>
            <person name="Zhao F."/>
            <person name="Cao W.C."/>
        </authorList>
    </citation>
    <scope>NUCLEOTIDE SEQUENCE</scope>
    <source>
        <strain evidence="14">Rmic-2018</strain>
    </source>
</reference>
<reference evidence="14" key="2">
    <citation type="submission" date="2021-09" db="EMBL/GenBank/DDBJ databases">
        <authorList>
            <person name="Jia N."/>
            <person name="Wang J."/>
            <person name="Shi W."/>
            <person name="Du L."/>
            <person name="Sun Y."/>
            <person name="Zhan W."/>
            <person name="Jiang J."/>
            <person name="Wang Q."/>
            <person name="Zhang B."/>
            <person name="Ji P."/>
            <person name="Sakyi L.B."/>
            <person name="Cui X."/>
            <person name="Yuan T."/>
            <person name="Jiang B."/>
            <person name="Yang W."/>
            <person name="Lam T.T.-Y."/>
            <person name="Chang Q."/>
            <person name="Ding S."/>
            <person name="Wang X."/>
            <person name="Zhu J."/>
            <person name="Ruan X."/>
            <person name="Zhao L."/>
            <person name="Wei J."/>
            <person name="Que T."/>
            <person name="Du C."/>
            <person name="Cheng J."/>
            <person name="Dai P."/>
            <person name="Han X."/>
            <person name="Huang E."/>
            <person name="Gao Y."/>
            <person name="Liu J."/>
            <person name="Shao H."/>
            <person name="Ye R."/>
            <person name="Li L."/>
            <person name="Wei W."/>
            <person name="Wang X."/>
            <person name="Wang C."/>
            <person name="Huo Q."/>
            <person name="Li W."/>
            <person name="Guo W."/>
            <person name="Chen H."/>
            <person name="Chen S."/>
            <person name="Zhou L."/>
            <person name="Zhou L."/>
            <person name="Ni X."/>
            <person name="Tian J."/>
            <person name="Zhou Y."/>
            <person name="Sheng Y."/>
            <person name="Liu T."/>
            <person name="Pan Y."/>
            <person name="Xia L."/>
            <person name="Li J."/>
            <person name="Zhao F."/>
            <person name="Cao W."/>
        </authorList>
    </citation>
    <scope>NUCLEOTIDE SEQUENCE</scope>
    <source>
        <strain evidence="14">Rmic-2018</strain>
        <tissue evidence="14">Larvae</tissue>
    </source>
</reference>
<evidence type="ECO:0000256" key="10">
    <source>
        <dbReference type="ARBA" id="ARBA00023242"/>
    </source>
</evidence>
<dbReference type="SUPFAM" id="SSF57716">
    <property type="entry name" value="Glucocorticoid receptor-like (DNA-binding domain)"/>
    <property type="match status" value="2"/>
</dbReference>
<accession>A0A9J6EXT3</accession>
<sequence>MALRARRLEATGSRRPCACSRLTAAGMRDFWTSLKRMFACCAVNCTSRPEKSSGKTFHAFSRSQPHLYQQWVVNLKRDKWKPSPGSRLCSSHFTEACFDRSGSRTRLKSDAIPTLFSFPEHLQKHPRFLPVLDFDVASVLDGRAPIVVGQRPTNVYDLVEAQAAATRNDYEVLALDPQLPASPSMSTTRQTAAFSSMLVQDLSPSPTPGILHGPSPRPTLNTTPYPTVDHTSTLHPSPIQGPGKHPWVPSNHSKVCSLHFKPTYYREGLKLRKLKADAIPSEFLSYPAYLQKQLPNERKALISHPLDPDRPLFLSFDFRHVIKDIVNQFLDTRRIFRNNGVLILPDYLRLT</sequence>
<comment type="subcellular location">
    <subcellularLocation>
        <location evidence="1">Nucleus</location>
        <location evidence="1">Nucleoplasm</location>
    </subcellularLocation>
</comment>
<evidence type="ECO:0000313" key="14">
    <source>
        <dbReference type="EMBL" id="KAH8039294.1"/>
    </source>
</evidence>
<comment type="similarity">
    <text evidence="2">Belongs to the THAP1 family.</text>
</comment>
<evidence type="ECO:0000256" key="7">
    <source>
        <dbReference type="ARBA" id="ARBA00023054"/>
    </source>
</evidence>
<dbReference type="PROSITE" id="PS50950">
    <property type="entry name" value="ZF_THAP"/>
    <property type="match status" value="1"/>
</dbReference>
<evidence type="ECO:0000256" key="2">
    <source>
        <dbReference type="ARBA" id="ARBA00006177"/>
    </source>
</evidence>
<keyword evidence="10" id="KW-0539">Nucleus</keyword>
<dbReference type="EMBL" id="JABSTU010000001">
    <property type="protein sequence ID" value="KAH8039294.1"/>
    <property type="molecule type" value="Genomic_DNA"/>
</dbReference>
<evidence type="ECO:0000256" key="12">
    <source>
        <dbReference type="PROSITE-ProRule" id="PRU00309"/>
    </source>
</evidence>
<keyword evidence="11" id="KW-0131">Cell cycle</keyword>
<gene>
    <name evidence="14" type="ORF">HPB51_005540</name>
</gene>
<keyword evidence="3" id="KW-0479">Metal-binding</keyword>
<comment type="caution">
    <text evidence="14">The sequence shown here is derived from an EMBL/GenBank/DDBJ whole genome shotgun (WGS) entry which is preliminary data.</text>
</comment>
<proteinExistence type="inferred from homology"/>
<dbReference type="PANTHER" id="PTHR46600">
    <property type="entry name" value="THAP DOMAIN-CONTAINING"/>
    <property type="match status" value="1"/>
</dbReference>
<evidence type="ECO:0000256" key="11">
    <source>
        <dbReference type="ARBA" id="ARBA00023306"/>
    </source>
</evidence>
<evidence type="ECO:0000256" key="4">
    <source>
        <dbReference type="ARBA" id="ARBA00022771"/>
    </source>
</evidence>
<dbReference type="GO" id="GO:0005654">
    <property type="term" value="C:nucleoplasm"/>
    <property type="evidence" value="ECO:0007669"/>
    <property type="project" value="UniProtKB-SubCell"/>
</dbReference>
<keyword evidence="8 12" id="KW-0238">DNA-binding</keyword>
<keyword evidence="5" id="KW-0862">Zinc</keyword>
<dbReference type="GO" id="GO:0008270">
    <property type="term" value="F:zinc ion binding"/>
    <property type="evidence" value="ECO:0007669"/>
    <property type="project" value="UniProtKB-KW"/>
</dbReference>
<evidence type="ECO:0000313" key="15">
    <source>
        <dbReference type="Proteomes" id="UP000821866"/>
    </source>
</evidence>
<evidence type="ECO:0000256" key="5">
    <source>
        <dbReference type="ARBA" id="ARBA00022833"/>
    </source>
</evidence>
<dbReference type="InterPro" id="IPR006612">
    <property type="entry name" value="THAP_Znf"/>
</dbReference>
<dbReference type="Pfam" id="PF05485">
    <property type="entry name" value="THAP"/>
    <property type="match status" value="1"/>
</dbReference>
<feature type="domain" description="THAP-type" evidence="13">
    <location>
        <begin position="34"/>
        <end position="116"/>
    </location>
</feature>
<keyword evidence="4 12" id="KW-0863">Zinc-finger</keyword>
<evidence type="ECO:0000259" key="13">
    <source>
        <dbReference type="PROSITE" id="PS50950"/>
    </source>
</evidence>
<dbReference type="VEuPathDB" id="VectorBase:LOC119172391"/>
<evidence type="ECO:0000256" key="8">
    <source>
        <dbReference type="ARBA" id="ARBA00023125"/>
    </source>
</evidence>
<evidence type="ECO:0000256" key="3">
    <source>
        <dbReference type="ARBA" id="ARBA00022723"/>
    </source>
</evidence>
<organism evidence="14 15">
    <name type="scientific">Rhipicephalus microplus</name>
    <name type="common">Cattle tick</name>
    <name type="synonym">Boophilus microplus</name>
    <dbReference type="NCBI Taxonomy" id="6941"/>
    <lineage>
        <taxon>Eukaryota</taxon>
        <taxon>Metazoa</taxon>
        <taxon>Ecdysozoa</taxon>
        <taxon>Arthropoda</taxon>
        <taxon>Chelicerata</taxon>
        <taxon>Arachnida</taxon>
        <taxon>Acari</taxon>
        <taxon>Parasitiformes</taxon>
        <taxon>Ixodida</taxon>
        <taxon>Ixodoidea</taxon>
        <taxon>Ixodidae</taxon>
        <taxon>Rhipicephalinae</taxon>
        <taxon>Rhipicephalus</taxon>
        <taxon>Boophilus</taxon>
    </lineage>
</organism>
<keyword evidence="6" id="KW-0805">Transcription regulation</keyword>
<evidence type="ECO:0000256" key="1">
    <source>
        <dbReference type="ARBA" id="ARBA00004642"/>
    </source>
</evidence>
<dbReference type="InterPro" id="IPR026516">
    <property type="entry name" value="THAP1/10"/>
</dbReference>
<keyword evidence="7" id="KW-0175">Coiled coil</keyword>
<keyword evidence="15" id="KW-1185">Reference proteome</keyword>
<dbReference type="PANTHER" id="PTHR46600:SF1">
    <property type="entry name" value="THAP DOMAIN-CONTAINING PROTEIN 1"/>
    <property type="match status" value="1"/>
</dbReference>